<protein>
    <submittedName>
        <fullName evidence="1">Uncharacterized protein</fullName>
    </submittedName>
</protein>
<dbReference type="InParanoid" id="A0A1X7SK46"/>
<proteinExistence type="predicted"/>
<accession>A0A1X7SK46</accession>
<name>A0A1X7SK46_AMPQE</name>
<organism evidence="1">
    <name type="scientific">Amphimedon queenslandica</name>
    <name type="common">Sponge</name>
    <dbReference type="NCBI Taxonomy" id="400682"/>
    <lineage>
        <taxon>Eukaryota</taxon>
        <taxon>Metazoa</taxon>
        <taxon>Porifera</taxon>
        <taxon>Demospongiae</taxon>
        <taxon>Heteroscleromorpha</taxon>
        <taxon>Haplosclerida</taxon>
        <taxon>Niphatidae</taxon>
        <taxon>Amphimedon</taxon>
    </lineage>
</organism>
<evidence type="ECO:0000313" key="1">
    <source>
        <dbReference type="EnsemblMetazoa" id="Aqu2.1.02430_001"/>
    </source>
</evidence>
<dbReference type="AlphaFoldDB" id="A0A1X7SK46"/>
<dbReference type="EnsemblMetazoa" id="Aqu2.1.02430_001">
    <property type="protein sequence ID" value="Aqu2.1.02430_001"/>
    <property type="gene ID" value="Aqu2.1.02430"/>
</dbReference>
<reference evidence="1" key="1">
    <citation type="submission" date="2017-05" db="UniProtKB">
        <authorList>
            <consortium name="EnsemblMetazoa"/>
        </authorList>
    </citation>
    <scope>IDENTIFICATION</scope>
</reference>
<sequence>LRESSKQLQRTSTLVAEAVSVPPEALTQSIAKTKKSLDEGMKLVTHCQKLIKMAERSENGWKVVKEYESDSLAENEEDEKRIAKAEKVAASAAIKKKSVSKPIALAPTVRTPQQRAVGPSVEVFTGPIY</sequence>